<feature type="region of interest" description="Disordered" evidence="1">
    <location>
        <begin position="1"/>
        <end position="38"/>
    </location>
</feature>
<proteinExistence type="predicted"/>
<feature type="compositionally biased region" description="Low complexity" evidence="1">
    <location>
        <begin position="9"/>
        <end position="24"/>
    </location>
</feature>
<dbReference type="EMBL" id="CABFNS010000931">
    <property type="protein sequence ID" value="VUC36635.1"/>
    <property type="molecule type" value="Genomic_DNA"/>
</dbReference>
<evidence type="ECO:0000256" key="1">
    <source>
        <dbReference type="SAM" id="MobiDB-lite"/>
    </source>
</evidence>
<evidence type="ECO:0008006" key="4">
    <source>
        <dbReference type="Google" id="ProtNLM"/>
    </source>
</evidence>
<sequence>MSFHRGYFSGSRRPARGSRSQAGAWPRPHVSSLPSPPKGELLEKVKWDQLQSDTVASLPDGPIGINHVAVIASYNWVGQDRPTIMIPGLIGKPALWTPLDTPKQLTQDDSNRETYYVDPNAAYASKHALDPEVTAIMKMEPTCLKKPELVACGSTLGHLLRFAFKSDRPFRMLVQTVGSTVHLVRRLNSSTETIDDIKGYGHSFPNAYTTWEPEVKQSKSHQRVMRYQLGGLSTLIRYEGDGYISDTQRVMAKSKETGGDLWELFDEFHVGSGDKAYRRKDDELQIEDGGEEVAQKTIFDLKTRSRMSAAGRDTLGEETPRLWVRQIEKFILAFHNRGVFTDIQELDTRKRIDDWEKENQEGLKRFMRCLHWVIDNATSKERYASEFELVCDGSDTLELREKLADAGDPLSEEVKQKWKDWLGETDQPLRGSRASPRRVGGSDWEKHGDTASSDDDDHYIASEHHEYDSPYEDDWAFEDDKDLTACDKECGYCGKCPY</sequence>
<accession>A0ABY6UYX0</accession>
<protein>
    <recommendedName>
        <fullName evidence="4">Geranylgeranyl pyrophosphate synthetase</fullName>
    </recommendedName>
</protein>
<keyword evidence="3" id="KW-1185">Reference proteome</keyword>
<gene>
    <name evidence="2" type="ORF">CLO192961_LOCUS449218</name>
</gene>
<organism evidence="2 3">
    <name type="scientific">Bionectria ochroleuca</name>
    <name type="common">Gliocladium roseum</name>
    <dbReference type="NCBI Taxonomy" id="29856"/>
    <lineage>
        <taxon>Eukaryota</taxon>
        <taxon>Fungi</taxon>
        <taxon>Dikarya</taxon>
        <taxon>Ascomycota</taxon>
        <taxon>Pezizomycotina</taxon>
        <taxon>Sordariomycetes</taxon>
        <taxon>Hypocreomycetidae</taxon>
        <taxon>Hypocreales</taxon>
        <taxon>Bionectriaceae</taxon>
        <taxon>Clonostachys</taxon>
    </lineage>
</organism>
<feature type="region of interest" description="Disordered" evidence="1">
    <location>
        <begin position="425"/>
        <end position="466"/>
    </location>
</feature>
<dbReference type="Proteomes" id="UP000766486">
    <property type="component" value="Unassembled WGS sequence"/>
</dbReference>
<name>A0ABY6UYX0_BIOOC</name>
<comment type="caution">
    <text evidence="2">The sequence shown here is derived from an EMBL/GenBank/DDBJ whole genome shotgun (WGS) entry which is preliminary data.</text>
</comment>
<evidence type="ECO:0000313" key="2">
    <source>
        <dbReference type="EMBL" id="VUC36635.1"/>
    </source>
</evidence>
<dbReference type="PANTHER" id="PTHR35179">
    <property type="entry name" value="PROTEIN CBG02620"/>
    <property type="match status" value="1"/>
</dbReference>
<dbReference type="PANTHER" id="PTHR35179:SF2">
    <property type="entry name" value="START DOMAIN-CONTAINING PROTEIN"/>
    <property type="match status" value="1"/>
</dbReference>
<reference evidence="2 3" key="1">
    <citation type="submission" date="2019-06" db="EMBL/GenBank/DDBJ databases">
        <authorList>
            <person name="Broberg M."/>
        </authorList>
    </citation>
    <scope>NUCLEOTIDE SEQUENCE [LARGE SCALE GENOMIC DNA]</scope>
</reference>
<evidence type="ECO:0000313" key="3">
    <source>
        <dbReference type="Proteomes" id="UP000766486"/>
    </source>
</evidence>